<dbReference type="GO" id="GO:0031398">
    <property type="term" value="P:positive regulation of protein ubiquitination"/>
    <property type="evidence" value="ECO:0007669"/>
    <property type="project" value="Ensembl"/>
</dbReference>
<feature type="region of interest" description="Disordered" evidence="7">
    <location>
        <begin position="411"/>
        <end position="433"/>
    </location>
</feature>
<evidence type="ECO:0000256" key="1">
    <source>
        <dbReference type="ARBA" id="ARBA00004202"/>
    </source>
</evidence>
<dbReference type="STRING" id="8840.ENSAPLP00000032514"/>
<dbReference type="GO" id="GO:0005886">
    <property type="term" value="C:plasma membrane"/>
    <property type="evidence" value="ECO:0007669"/>
    <property type="project" value="UniProtKB-SubCell"/>
</dbReference>
<dbReference type="PANTHER" id="PTHR22237:SF0">
    <property type="entry name" value="APC MEMBRANE RECRUITMENT PROTEIN 1"/>
    <property type="match status" value="1"/>
</dbReference>
<feature type="region of interest" description="Disordered" evidence="7">
    <location>
        <begin position="985"/>
        <end position="1030"/>
    </location>
</feature>
<comment type="subcellular location">
    <subcellularLocation>
        <location evidence="1">Cell membrane</location>
        <topology evidence="1">Peripheral membrane protein</topology>
    </subcellularLocation>
</comment>
<feature type="compositionally biased region" description="Basic and acidic residues" evidence="7">
    <location>
        <begin position="198"/>
        <end position="207"/>
    </location>
</feature>
<evidence type="ECO:0000313" key="9">
    <source>
        <dbReference type="Proteomes" id="UP000016666"/>
    </source>
</evidence>
<dbReference type="InterPro" id="IPR019003">
    <property type="entry name" value="AMER"/>
</dbReference>
<feature type="region of interest" description="Disordered" evidence="7">
    <location>
        <begin position="692"/>
        <end position="735"/>
    </location>
</feature>
<dbReference type="GO" id="GO:0090263">
    <property type="term" value="P:positive regulation of canonical Wnt signaling pathway"/>
    <property type="evidence" value="ECO:0007669"/>
    <property type="project" value="Ensembl"/>
</dbReference>
<keyword evidence="6" id="KW-0472">Membrane</keyword>
<keyword evidence="5" id="KW-0446">Lipid-binding</keyword>
<dbReference type="OMA" id="WRDFPGT"/>
<feature type="compositionally biased region" description="Low complexity" evidence="7">
    <location>
        <begin position="220"/>
        <end position="230"/>
    </location>
</feature>
<protein>
    <submittedName>
        <fullName evidence="8">APC membrane recruitment protein 1</fullName>
    </submittedName>
</protein>
<dbReference type="GO" id="GO:0005546">
    <property type="term" value="F:phosphatidylinositol-4,5-bisphosphate binding"/>
    <property type="evidence" value="ECO:0007669"/>
    <property type="project" value="Ensembl"/>
</dbReference>
<dbReference type="Pfam" id="PF09422">
    <property type="entry name" value="AMER"/>
    <property type="match status" value="1"/>
</dbReference>
<evidence type="ECO:0000256" key="3">
    <source>
        <dbReference type="ARBA" id="ARBA00022475"/>
    </source>
</evidence>
<evidence type="ECO:0000256" key="7">
    <source>
        <dbReference type="SAM" id="MobiDB-lite"/>
    </source>
</evidence>
<feature type="region of interest" description="Disordered" evidence="7">
    <location>
        <begin position="454"/>
        <end position="486"/>
    </location>
</feature>
<feature type="region of interest" description="Disordered" evidence="7">
    <location>
        <begin position="1"/>
        <end position="62"/>
    </location>
</feature>
<evidence type="ECO:0000256" key="2">
    <source>
        <dbReference type="ARBA" id="ARBA00007750"/>
    </source>
</evidence>
<keyword evidence="9" id="KW-1185">Reference proteome</keyword>
<proteinExistence type="inferred from homology"/>
<reference evidence="8" key="3">
    <citation type="submission" date="2025-09" db="UniProtKB">
        <authorList>
            <consortium name="Ensembl"/>
        </authorList>
    </citation>
    <scope>IDENTIFICATION</scope>
</reference>
<feature type="compositionally biased region" description="Polar residues" evidence="7">
    <location>
        <begin position="454"/>
        <end position="464"/>
    </location>
</feature>
<dbReference type="Ensembl" id="ENSAPLT00000032002.1">
    <property type="protein sequence ID" value="ENSAPLP00000032514.1"/>
    <property type="gene ID" value="ENSAPLG00000022622.1"/>
</dbReference>
<dbReference type="GeneTree" id="ENSGT00530000063529"/>
<reference evidence="8 9" key="1">
    <citation type="submission" date="2017-10" db="EMBL/GenBank/DDBJ databases">
        <title>A new Pekin duck reference genome.</title>
        <authorList>
            <person name="Hou Z.-C."/>
            <person name="Zhou Z.-K."/>
            <person name="Zhu F."/>
            <person name="Hou S.-S."/>
        </authorList>
    </citation>
    <scope>NUCLEOTIDE SEQUENCE [LARGE SCALE GENOMIC DNA]</scope>
</reference>
<evidence type="ECO:0000256" key="5">
    <source>
        <dbReference type="ARBA" id="ARBA00023121"/>
    </source>
</evidence>
<feature type="compositionally biased region" description="Basic and acidic residues" evidence="7">
    <location>
        <begin position="985"/>
        <end position="1003"/>
    </location>
</feature>
<gene>
    <name evidence="8" type="primary">AMER1</name>
</gene>
<reference evidence="8" key="2">
    <citation type="submission" date="2025-08" db="UniProtKB">
        <authorList>
            <consortium name="Ensembl"/>
        </authorList>
    </citation>
    <scope>IDENTIFICATION</scope>
</reference>
<dbReference type="GO" id="GO:0045732">
    <property type="term" value="P:positive regulation of protein catabolic process"/>
    <property type="evidence" value="ECO:0007669"/>
    <property type="project" value="Ensembl"/>
</dbReference>
<organism evidence="8 9">
    <name type="scientific">Anas platyrhynchos platyrhynchos</name>
    <name type="common">Northern mallard</name>
    <dbReference type="NCBI Taxonomy" id="8840"/>
    <lineage>
        <taxon>Eukaryota</taxon>
        <taxon>Metazoa</taxon>
        <taxon>Chordata</taxon>
        <taxon>Craniata</taxon>
        <taxon>Vertebrata</taxon>
        <taxon>Euteleostomi</taxon>
        <taxon>Archelosauria</taxon>
        <taxon>Archosauria</taxon>
        <taxon>Dinosauria</taxon>
        <taxon>Saurischia</taxon>
        <taxon>Theropoda</taxon>
        <taxon>Coelurosauria</taxon>
        <taxon>Aves</taxon>
        <taxon>Neognathae</taxon>
        <taxon>Galloanserae</taxon>
        <taxon>Anseriformes</taxon>
        <taxon>Anatidae</taxon>
        <taxon>Anatinae</taxon>
        <taxon>Anas</taxon>
    </lineage>
</organism>
<evidence type="ECO:0000313" key="8">
    <source>
        <dbReference type="Ensembl" id="ENSAPLP00000032514.1"/>
    </source>
</evidence>
<evidence type="ECO:0000256" key="4">
    <source>
        <dbReference type="ARBA" id="ARBA00022687"/>
    </source>
</evidence>
<dbReference type="GO" id="GO:1904713">
    <property type="term" value="F:beta-catenin destruction complex binding"/>
    <property type="evidence" value="ECO:0007669"/>
    <property type="project" value="Ensembl"/>
</dbReference>
<name>A0A493U385_ANAPP</name>
<accession>A0A493U385</accession>
<feature type="region of interest" description="Disordered" evidence="7">
    <location>
        <begin position="900"/>
        <end position="926"/>
    </location>
</feature>
<feature type="compositionally biased region" description="Polar residues" evidence="7">
    <location>
        <begin position="249"/>
        <end position="262"/>
    </location>
</feature>
<dbReference type="GO" id="GO:0016055">
    <property type="term" value="P:Wnt signaling pathway"/>
    <property type="evidence" value="ECO:0007669"/>
    <property type="project" value="UniProtKB-KW"/>
</dbReference>
<keyword evidence="4" id="KW-0879">Wnt signaling pathway</keyword>
<dbReference type="GO" id="GO:0016604">
    <property type="term" value="C:nuclear body"/>
    <property type="evidence" value="ECO:0007669"/>
    <property type="project" value="Ensembl"/>
</dbReference>
<sequence length="1196" mass="128397">MEAACAEEPAGSRSQSTACRQRKGSEQQPEENGERLSQRSDASVAAVEQQQQPQPPPGKLKKTAFKLFGGKRSICTLPSFFSGRNKGQGKGASKKGLSKSKTHDGISGAVYDEGSRVQLESPSDGSKDSHPCPLPSSQSIHVAIDTSVRFDFGRQDGSPPGSSEGCEKKPSGDKSTFPRPKKGLKGLLNSIRRHRKSKVAECEKAELPEWAGGSEEANKARGTGTETQGATEERGPGSVPLAAACPGSSEDNCSVGTTTNSGEAAEPEWLGAEQGSPEGDGVVMPGDRDALDAKSEAAAAVCAESEYGHLPVALHPDLADNDPPSLHSGDQLSLIFGDVTSLKSFDSLTGCGDIIAEPDILSIAESTISVERSRDAAKRSSCLVTYQGGGEEMAMPEEAEEYLQQMWDSATEGDGGYEAQLPPAGSGHDAQAASGELEARGLQEAEALVELLTPQSDQQESAPNSDEGYYDSTTPGPEDEGGDGLCEMKKERLPRDSYSGDALYEFYEPDDALLSPSHGEEPLFESKVSRPEIFSYFLDFCLPAEKGLLQMMDRKMGVMETEEERLAAIQKELLYWELQREPVLKRLDAPREKQYLECKTRAASSIGKNQSGLGSEQIASQAPNRSVSSGVSGARGENPEWRDFPGPLCPENCYNSQKAQGSCLIQLMKNNPGFDSDPDRALFGGSVHVAPSKTGPFPGYRPQECESCSQSDRRDGAEAAPGEPQADGEREPEHAVSFSQALVEFTSSGTLFSSLSESLGSSDSGSSFTQNLPVLPTMVTFDIVDVEQEGEGECEQHLEMNADEDIAASFEAFDDSYVQKESFAECDERMFPGYPQGSFQSCNWGVASLPRHLRLHGLSPAMPAPLSINRRSRSLDTESLEFELADLQVSKNGLKPCQLWSKRDKKDSDGARRSKEDAELAAPAGGEADGVLGWPGLQHLQYDAELAAGGAKRWGFAPAAGLESGWEPSEQPHADSPFLSLSRGSAREALERRPQEPEPDRQLVRPSNLPLQADTRQPPEAPGAYSASHRSQIQYTMQNAAPVPGPSAARINSGNGPFSSTARFVLGRFSSRGTATSEGRIGGFDVWEEQGALLPCALASGVSWLCGVTSPCWGGVWGQAAFGHLPEAPASGQSQGSKSRGSFQKKLVFFFLFSVKRFVSDRLLMSSTLIVIWGPQRKDAGYFESKGRRRFRGTLP</sequence>
<feature type="compositionally biased region" description="Polar residues" evidence="7">
    <location>
        <begin position="606"/>
        <end position="625"/>
    </location>
</feature>
<evidence type="ECO:0000256" key="6">
    <source>
        <dbReference type="ARBA" id="ARBA00023136"/>
    </source>
</evidence>
<dbReference type="GO" id="GO:0008013">
    <property type="term" value="F:beta-catenin binding"/>
    <property type="evidence" value="ECO:0007669"/>
    <property type="project" value="Ensembl"/>
</dbReference>
<feature type="region of interest" description="Disordered" evidence="7">
    <location>
        <begin position="75"/>
        <end position="277"/>
    </location>
</feature>
<dbReference type="GO" id="GO:0090090">
    <property type="term" value="P:negative regulation of canonical Wnt signaling pathway"/>
    <property type="evidence" value="ECO:0007669"/>
    <property type="project" value="Ensembl"/>
</dbReference>
<feature type="compositionally biased region" description="Basic and acidic residues" evidence="7">
    <location>
        <begin position="901"/>
        <end position="918"/>
    </location>
</feature>
<dbReference type="AlphaFoldDB" id="A0A493U385"/>
<comment type="similarity">
    <text evidence="2">Belongs to the Amer family.</text>
</comment>
<keyword evidence="3" id="KW-1003">Cell membrane</keyword>
<dbReference type="PANTHER" id="PTHR22237">
    <property type="entry name" value="APC MEMBRANE RECRUITMENT PROTEIN 2-RELATED"/>
    <property type="match status" value="1"/>
</dbReference>
<feature type="region of interest" description="Disordered" evidence="7">
    <location>
        <begin position="606"/>
        <end position="639"/>
    </location>
</feature>
<dbReference type="Proteomes" id="UP000016666">
    <property type="component" value="Chromosome 10"/>
</dbReference>